<feature type="coiled-coil region" evidence="5">
    <location>
        <begin position="73"/>
        <end position="114"/>
    </location>
</feature>
<feature type="domain" description="GRF-type" evidence="7">
    <location>
        <begin position="19"/>
        <end position="64"/>
    </location>
</feature>
<reference evidence="8" key="1">
    <citation type="submission" date="2024-03" db="EMBL/GenBank/DDBJ databases">
        <title>WGS assembly of Saponaria officinalis var. Norfolk2.</title>
        <authorList>
            <person name="Jenkins J."/>
            <person name="Shu S."/>
            <person name="Grimwood J."/>
            <person name="Barry K."/>
            <person name="Goodstein D."/>
            <person name="Schmutz J."/>
            <person name="Leebens-Mack J."/>
            <person name="Osbourn A."/>
        </authorList>
    </citation>
    <scope>NUCLEOTIDE SEQUENCE [LARGE SCALE GENOMIC DNA]</scope>
    <source>
        <strain evidence="8">JIC</strain>
    </source>
</reference>
<keyword evidence="6" id="KW-0812">Transmembrane</keyword>
<keyword evidence="3" id="KW-0862">Zinc</keyword>
<accession>A0AAW1LDK5</accession>
<evidence type="ECO:0000256" key="2">
    <source>
        <dbReference type="ARBA" id="ARBA00022771"/>
    </source>
</evidence>
<organism evidence="8 9">
    <name type="scientific">Saponaria officinalis</name>
    <name type="common">Common soapwort</name>
    <name type="synonym">Lychnis saponaria</name>
    <dbReference type="NCBI Taxonomy" id="3572"/>
    <lineage>
        <taxon>Eukaryota</taxon>
        <taxon>Viridiplantae</taxon>
        <taxon>Streptophyta</taxon>
        <taxon>Embryophyta</taxon>
        <taxon>Tracheophyta</taxon>
        <taxon>Spermatophyta</taxon>
        <taxon>Magnoliopsida</taxon>
        <taxon>eudicotyledons</taxon>
        <taxon>Gunneridae</taxon>
        <taxon>Pentapetalae</taxon>
        <taxon>Caryophyllales</taxon>
        <taxon>Caryophyllaceae</taxon>
        <taxon>Caryophylleae</taxon>
        <taxon>Saponaria</taxon>
    </lineage>
</organism>
<dbReference type="EMBL" id="JBDFQZ010000004">
    <property type="protein sequence ID" value="KAK9734022.1"/>
    <property type="molecule type" value="Genomic_DNA"/>
</dbReference>
<sequence>MSQNSETSRSHSSEGPNKCLCGAPVAMLKSWTNNNPGRRFETCKFYNLITKTRGCKYFRWVDYTHTTWQKDVINQLLIEKGLLRNEVEILKSEVSNLQEVKKNMKSEIEELSINNPKVVNQNFKTRNVCYTGCYVIVIVIVYVLAMLSMYF</sequence>
<dbReference type="InterPro" id="IPR010666">
    <property type="entry name" value="Znf_GRF"/>
</dbReference>
<keyword evidence="2 4" id="KW-0863">Zinc-finger</keyword>
<keyword evidence="9" id="KW-1185">Reference proteome</keyword>
<evidence type="ECO:0000259" key="7">
    <source>
        <dbReference type="PROSITE" id="PS51999"/>
    </source>
</evidence>
<dbReference type="GO" id="GO:0008270">
    <property type="term" value="F:zinc ion binding"/>
    <property type="evidence" value="ECO:0007669"/>
    <property type="project" value="UniProtKB-KW"/>
</dbReference>
<name>A0AAW1LDK5_SAPOF</name>
<dbReference type="PROSITE" id="PS51999">
    <property type="entry name" value="ZF_GRF"/>
    <property type="match status" value="1"/>
</dbReference>
<evidence type="ECO:0000256" key="4">
    <source>
        <dbReference type="PROSITE-ProRule" id="PRU01343"/>
    </source>
</evidence>
<keyword evidence="6" id="KW-1133">Transmembrane helix</keyword>
<evidence type="ECO:0000313" key="8">
    <source>
        <dbReference type="EMBL" id="KAK9734022.1"/>
    </source>
</evidence>
<dbReference type="AlphaFoldDB" id="A0AAW1LDK5"/>
<protein>
    <recommendedName>
        <fullName evidence="7">GRF-type domain-containing protein</fullName>
    </recommendedName>
</protein>
<evidence type="ECO:0000256" key="6">
    <source>
        <dbReference type="SAM" id="Phobius"/>
    </source>
</evidence>
<proteinExistence type="predicted"/>
<keyword evidence="1" id="KW-0479">Metal-binding</keyword>
<keyword evidence="6" id="KW-0472">Membrane</keyword>
<keyword evidence="5" id="KW-0175">Coiled coil</keyword>
<feature type="transmembrane region" description="Helical" evidence="6">
    <location>
        <begin position="128"/>
        <end position="150"/>
    </location>
</feature>
<evidence type="ECO:0000256" key="5">
    <source>
        <dbReference type="SAM" id="Coils"/>
    </source>
</evidence>
<comment type="caution">
    <text evidence="8">The sequence shown here is derived from an EMBL/GenBank/DDBJ whole genome shotgun (WGS) entry which is preliminary data.</text>
</comment>
<dbReference type="PANTHER" id="PTHR33248">
    <property type="entry name" value="ZINC ION-BINDING PROTEIN"/>
    <property type="match status" value="1"/>
</dbReference>
<evidence type="ECO:0000256" key="3">
    <source>
        <dbReference type="ARBA" id="ARBA00022833"/>
    </source>
</evidence>
<gene>
    <name evidence="8" type="ORF">RND81_04G109300</name>
</gene>
<evidence type="ECO:0000313" key="9">
    <source>
        <dbReference type="Proteomes" id="UP001443914"/>
    </source>
</evidence>
<evidence type="ECO:0000256" key="1">
    <source>
        <dbReference type="ARBA" id="ARBA00022723"/>
    </source>
</evidence>
<dbReference type="Proteomes" id="UP001443914">
    <property type="component" value="Unassembled WGS sequence"/>
</dbReference>